<reference evidence="1" key="1">
    <citation type="journal article" date="2020" name="mSystems">
        <title>Genome- and Community-Level Interaction Insights into Carbon Utilization and Element Cycling Functions of Hydrothermarchaeota in Hydrothermal Sediment.</title>
        <authorList>
            <person name="Zhou Z."/>
            <person name="Liu Y."/>
            <person name="Xu W."/>
            <person name="Pan J."/>
            <person name="Luo Z.H."/>
            <person name="Li M."/>
        </authorList>
    </citation>
    <scope>NUCLEOTIDE SEQUENCE [LARGE SCALE GENOMIC DNA]</scope>
    <source>
        <strain evidence="1">SpSt-579</strain>
    </source>
</reference>
<gene>
    <name evidence="1" type="ORF">ENT43_01030</name>
</gene>
<evidence type="ECO:0000313" key="1">
    <source>
        <dbReference type="EMBL" id="HGT70828.1"/>
    </source>
</evidence>
<name>A0A7C4M0K1_UNCC3</name>
<accession>A0A7C4M0K1</accession>
<sequence>MQKRYCLDNSETEKIDQIIDDFFHQIREIILIKIDKSPNFEIKSYTFPRSDEKIEALLYRGQPVANVTIAKDEQGRTNLTLFKNIDDLRKTRISNYSP</sequence>
<comment type="caution">
    <text evidence="1">The sequence shown here is derived from an EMBL/GenBank/DDBJ whole genome shotgun (WGS) entry which is preliminary data.</text>
</comment>
<protein>
    <submittedName>
        <fullName evidence="1">Uncharacterized protein</fullName>
    </submittedName>
</protein>
<dbReference type="EMBL" id="DSYQ01000003">
    <property type="protein sequence ID" value="HGT70828.1"/>
    <property type="molecule type" value="Genomic_DNA"/>
</dbReference>
<proteinExistence type="predicted"/>
<organism evidence="1">
    <name type="scientific">candidate division CPR3 bacterium</name>
    <dbReference type="NCBI Taxonomy" id="2268181"/>
    <lineage>
        <taxon>Bacteria</taxon>
        <taxon>Bacteria division CPR3</taxon>
    </lineage>
</organism>
<dbReference type="AlphaFoldDB" id="A0A7C4M0K1"/>